<proteinExistence type="predicted"/>
<evidence type="ECO:0000313" key="2">
    <source>
        <dbReference type="EMBL" id="SNR26822.1"/>
    </source>
</evidence>
<keyword evidence="1" id="KW-0472">Membrane</keyword>
<keyword evidence="1" id="KW-1133">Transmembrane helix</keyword>
<dbReference type="OrthoDB" id="8100653at2"/>
<name>A0A238UX55_9RHOB</name>
<dbReference type="Proteomes" id="UP000198409">
    <property type="component" value="Unassembled WGS sequence"/>
</dbReference>
<dbReference type="EMBL" id="FZNM01000001">
    <property type="protein sequence ID" value="SNR26822.1"/>
    <property type="molecule type" value="Genomic_DNA"/>
</dbReference>
<reference evidence="2" key="1">
    <citation type="submission" date="2017-06" db="EMBL/GenBank/DDBJ databases">
        <authorList>
            <person name="Kim H.J."/>
            <person name="Triplett B.A."/>
        </authorList>
    </citation>
    <scope>NUCLEOTIDE SEQUENCE [LARGE SCALE GENOMIC DNA]</scope>
    <source>
        <strain evidence="2">DSM 26170</strain>
    </source>
</reference>
<protein>
    <submittedName>
        <fullName evidence="2">Uncharacterized protein</fullName>
    </submittedName>
</protein>
<sequence>MADLMTAQAADVFRIGLLVMLLLTTLRNRPMTGMLLPLAAGAIFVAAIIPMTGVTDRPEPMPTQVLAGLAVNAVYLAVGLGVWSLWQARRR</sequence>
<reference evidence="3 5" key="3">
    <citation type="submission" date="2019-02" db="EMBL/GenBank/DDBJ databases">
        <authorList>
            <person name="Zhang G."/>
        </authorList>
    </citation>
    <scope>NUCLEOTIDE SEQUENCE [LARGE SCALE GENOMIC DNA]</scope>
    <source>
        <strain evidence="3 5">CMB17</strain>
    </source>
</reference>
<dbReference type="RefSeq" id="WP_089386653.1">
    <property type="nucleotide sequence ID" value="NZ_FZNM01000001.1"/>
</dbReference>
<feature type="transmembrane region" description="Helical" evidence="1">
    <location>
        <begin position="35"/>
        <end position="53"/>
    </location>
</feature>
<organism evidence="2 4">
    <name type="scientific">Paracoccus sediminis</name>
    <dbReference type="NCBI Taxonomy" id="1214787"/>
    <lineage>
        <taxon>Bacteria</taxon>
        <taxon>Pseudomonadati</taxon>
        <taxon>Pseudomonadota</taxon>
        <taxon>Alphaproteobacteria</taxon>
        <taxon>Rhodobacterales</taxon>
        <taxon>Paracoccaceae</taxon>
        <taxon>Paracoccus</taxon>
    </lineage>
</organism>
<evidence type="ECO:0000313" key="4">
    <source>
        <dbReference type="Proteomes" id="UP000198409"/>
    </source>
</evidence>
<gene>
    <name evidence="3" type="ORF">EYF88_00185</name>
    <name evidence="2" type="ORF">SAMN06265378_101584</name>
</gene>
<keyword evidence="1" id="KW-0812">Transmembrane</keyword>
<feature type="transmembrane region" description="Helical" evidence="1">
    <location>
        <begin position="6"/>
        <end position="23"/>
    </location>
</feature>
<feature type="transmembrane region" description="Helical" evidence="1">
    <location>
        <begin position="65"/>
        <end position="86"/>
    </location>
</feature>
<evidence type="ECO:0000313" key="3">
    <source>
        <dbReference type="EMBL" id="TBN52664.1"/>
    </source>
</evidence>
<evidence type="ECO:0000256" key="1">
    <source>
        <dbReference type="SAM" id="Phobius"/>
    </source>
</evidence>
<keyword evidence="5" id="KW-1185">Reference proteome</keyword>
<dbReference type="EMBL" id="SIRL01000001">
    <property type="protein sequence ID" value="TBN52664.1"/>
    <property type="molecule type" value="Genomic_DNA"/>
</dbReference>
<evidence type="ECO:0000313" key="5">
    <source>
        <dbReference type="Proteomes" id="UP000292859"/>
    </source>
</evidence>
<accession>A0A238UX55</accession>
<reference evidence="4" key="2">
    <citation type="submission" date="2017-06" db="EMBL/GenBank/DDBJ databases">
        <authorList>
            <person name="Varghese N."/>
            <person name="Submissions S."/>
        </authorList>
    </citation>
    <scope>NUCLEOTIDE SEQUENCE [LARGE SCALE GENOMIC DNA]</scope>
    <source>
        <strain evidence="4">DSM 26170</strain>
    </source>
</reference>
<dbReference type="AlphaFoldDB" id="A0A238UX55"/>
<dbReference type="Proteomes" id="UP000292859">
    <property type="component" value="Unassembled WGS sequence"/>
</dbReference>